<dbReference type="RefSeq" id="WP_045842206.1">
    <property type="nucleotide sequence ID" value="NZ_CP083405.1"/>
</dbReference>
<dbReference type="OrthoDB" id="4641051at2"/>
<protein>
    <submittedName>
        <fullName evidence="1">ESX-1 secretion-associated protein EspH</fullName>
    </submittedName>
</protein>
<reference evidence="1 2" key="1">
    <citation type="journal article" date="2015" name="Proc. Natl. Acad. Sci. U.S.A.">
        <title>Insight into the evolution and origin of leprosy bacilli from the genome sequence of Mycobacterium lepromatosis.</title>
        <authorList>
            <person name="Singh P."/>
            <person name="Benjak A."/>
            <person name="Schuenemann V.J."/>
            <person name="Herbig A."/>
            <person name="Avanzi C."/>
            <person name="Busso P."/>
            <person name="Nieselt K."/>
            <person name="Krause J."/>
            <person name="Vera-Cabrera L."/>
            <person name="Cole S.T."/>
        </authorList>
    </citation>
    <scope>NUCLEOTIDE SEQUENCE [LARGE SCALE GENOMIC DNA]</scope>
    <source>
        <strain evidence="1 2">Mx1-22A</strain>
    </source>
</reference>
<evidence type="ECO:0000313" key="2">
    <source>
        <dbReference type="Proteomes" id="UP000053699"/>
    </source>
</evidence>
<dbReference type="PATRIC" id="fig|480418.6.peg.170"/>
<dbReference type="EMBL" id="JRPY01000002">
    <property type="protein sequence ID" value="KJX75918.1"/>
    <property type="molecule type" value="Genomic_DNA"/>
</dbReference>
<dbReference type="STRING" id="480418.GCA_000975265_00997"/>
<organism evidence="1 2">
    <name type="scientific">Mycobacterium lepromatosis</name>
    <dbReference type="NCBI Taxonomy" id="480418"/>
    <lineage>
        <taxon>Bacteria</taxon>
        <taxon>Bacillati</taxon>
        <taxon>Actinomycetota</taxon>
        <taxon>Actinomycetes</taxon>
        <taxon>Mycobacteriales</taxon>
        <taxon>Mycobacteriaceae</taxon>
        <taxon>Mycobacterium</taxon>
    </lineage>
</organism>
<gene>
    <name evidence="1" type="primary">espH</name>
    <name evidence="1" type="ORF">MLPM_0056</name>
</gene>
<dbReference type="Proteomes" id="UP000053699">
    <property type="component" value="Unassembled WGS sequence"/>
</dbReference>
<comment type="caution">
    <text evidence="1">The sequence shown here is derived from an EMBL/GenBank/DDBJ whole genome shotgun (WGS) entry which is preliminary data.</text>
</comment>
<dbReference type="AlphaFoldDB" id="A0A0F4ET12"/>
<evidence type="ECO:0000313" key="1">
    <source>
        <dbReference type="EMBL" id="KJX75918.1"/>
    </source>
</evidence>
<name>A0A0F4ET12_9MYCO</name>
<proteinExistence type="predicted"/>
<keyword evidence="2" id="KW-1185">Reference proteome</keyword>
<sequence>MNLTGDDDDDNDLATLDIYSANRYYESSCFDEIDGYASTRSVGTEADDLDVLQSLTKPKEKLKVSLLAMTNPTKSVWVSALMDGRVHQVERIDKLTRIGETKLAEEVFALASLARQKARASQYTYILDSLEGNGESTDARCELVGLTLNLPASEQAAAKEEVFSTLYFGKND</sequence>
<accession>A0A0F4ET12</accession>